<dbReference type="GeneID" id="9627090"/>
<proteinExistence type="predicted"/>
<feature type="region of interest" description="Disordered" evidence="1">
    <location>
        <begin position="47"/>
        <end position="76"/>
    </location>
</feature>
<evidence type="ECO:0000313" key="3">
    <source>
        <dbReference type="EMBL" id="EFJ41279.1"/>
    </source>
</evidence>
<dbReference type="OrthoDB" id="509308at2759"/>
<feature type="region of interest" description="Disordered" evidence="1">
    <location>
        <begin position="166"/>
        <end position="187"/>
    </location>
</feature>
<keyword evidence="2" id="KW-0812">Transmembrane</keyword>
<dbReference type="KEGG" id="vcn:VOLCADRAFT_121645"/>
<gene>
    <name evidence="3" type="ORF">VOLCADRAFT_121645</name>
</gene>
<evidence type="ECO:0000256" key="1">
    <source>
        <dbReference type="SAM" id="MobiDB-lite"/>
    </source>
</evidence>
<keyword evidence="2" id="KW-0472">Membrane</keyword>
<dbReference type="InParanoid" id="D8UG30"/>
<keyword evidence="2" id="KW-1133">Transmembrane helix</keyword>
<dbReference type="RefSeq" id="XP_002957613.1">
    <property type="nucleotide sequence ID" value="XM_002957567.1"/>
</dbReference>
<feature type="region of interest" description="Disordered" evidence="1">
    <location>
        <begin position="202"/>
        <end position="226"/>
    </location>
</feature>
<dbReference type="EMBL" id="GL378397">
    <property type="protein sequence ID" value="EFJ41279.1"/>
    <property type="molecule type" value="Genomic_DNA"/>
</dbReference>
<accession>D8UG30</accession>
<protein>
    <submittedName>
        <fullName evidence="3">Uncharacterized protein</fullName>
    </submittedName>
</protein>
<evidence type="ECO:0000313" key="4">
    <source>
        <dbReference type="Proteomes" id="UP000001058"/>
    </source>
</evidence>
<dbReference type="AlphaFoldDB" id="D8UG30"/>
<dbReference type="FunCoup" id="D8UG30">
    <property type="interactions" value="129"/>
</dbReference>
<organism evidence="4">
    <name type="scientific">Volvox carteri f. nagariensis</name>
    <dbReference type="NCBI Taxonomy" id="3068"/>
    <lineage>
        <taxon>Eukaryota</taxon>
        <taxon>Viridiplantae</taxon>
        <taxon>Chlorophyta</taxon>
        <taxon>core chlorophytes</taxon>
        <taxon>Chlorophyceae</taxon>
        <taxon>CS clade</taxon>
        <taxon>Chlamydomonadales</taxon>
        <taxon>Volvocaceae</taxon>
        <taxon>Volvox</taxon>
    </lineage>
</organism>
<name>D8UG30_VOLCA</name>
<dbReference type="Proteomes" id="UP000001058">
    <property type="component" value="Unassembled WGS sequence"/>
</dbReference>
<reference evidence="3 4" key="1">
    <citation type="journal article" date="2010" name="Science">
        <title>Genomic analysis of organismal complexity in the multicellular green alga Volvox carteri.</title>
        <authorList>
            <person name="Prochnik S.E."/>
            <person name="Umen J."/>
            <person name="Nedelcu A.M."/>
            <person name="Hallmann A."/>
            <person name="Miller S.M."/>
            <person name="Nishii I."/>
            <person name="Ferris P."/>
            <person name="Kuo A."/>
            <person name="Mitros T."/>
            <person name="Fritz-Laylin L.K."/>
            <person name="Hellsten U."/>
            <person name="Chapman J."/>
            <person name="Simakov O."/>
            <person name="Rensing S.A."/>
            <person name="Terry A."/>
            <person name="Pangilinan J."/>
            <person name="Kapitonov V."/>
            <person name="Jurka J."/>
            <person name="Salamov A."/>
            <person name="Shapiro H."/>
            <person name="Schmutz J."/>
            <person name="Grimwood J."/>
            <person name="Lindquist E."/>
            <person name="Lucas S."/>
            <person name="Grigoriev I.V."/>
            <person name="Schmitt R."/>
            <person name="Kirk D."/>
            <person name="Rokhsar D.S."/>
        </authorList>
    </citation>
    <scope>NUCLEOTIDE SEQUENCE [LARGE SCALE GENOMIC DNA]</scope>
    <source>
        <strain evidence="4">f. Nagariensis / Eve</strain>
    </source>
</reference>
<keyword evidence="4" id="KW-1185">Reference proteome</keyword>
<evidence type="ECO:0000256" key="2">
    <source>
        <dbReference type="SAM" id="Phobius"/>
    </source>
</evidence>
<sequence>MTSTLQPYRTTPVCHLRQRGFSVLCPRPCNTNQTRSEVRTKAFRLGNPFGAGASSRQQQTALVAPDRPPASSSKAASNGVASFPVIAIAAVGVAGLITMVFKKIRNNGLDDNTARYSVNMHLANVMKDVNTVRIEDLSLDQIEAARARRSKERANHKLSLEEIELPQNHPFATKQKLSKEEQEQSLQNLRARSMRRRNYDAMQTGVEGGRASSTREYSSGLPEEHI</sequence>
<dbReference type="eggNOG" id="ENOG502SDMF">
    <property type="taxonomic scope" value="Eukaryota"/>
</dbReference>
<feature type="transmembrane region" description="Helical" evidence="2">
    <location>
        <begin position="81"/>
        <end position="101"/>
    </location>
</feature>